<feature type="transmembrane region" description="Helical" evidence="1">
    <location>
        <begin position="51"/>
        <end position="73"/>
    </location>
</feature>
<protein>
    <submittedName>
        <fullName evidence="2">Uncharacterized protein</fullName>
    </submittedName>
</protein>
<keyword evidence="1" id="KW-0812">Transmembrane</keyword>
<evidence type="ECO:0000256" key="1">
    <source>
        <dbReference type="SAM" id="Phobius"/>
    </source>
</evidence>
<sequence>MRHPLTTISISISFLTRFFLFSEILFFRYMYIKQINSAMEVNEGSSSRSRIALMVVLSGCLGSMGGCSCTAIRESHCRMACGTESLCFDGTALALWSKVSSKSMCMVVVFAFFIMLPRKIISPNSPTPSDTPPASPSRTLANIFPSYPELSFPDHYPYGTHVAR</sequence>
<reference evidence="2" key="1">
    <citation type="submission" date="2019-02" db="EMBL/GenBank/DDBJ databases">
        <authorList>
            <person name="Gruber-Vodicka R. H."/>
            <person name="Seah K. B. B."/>
        </authorList>
    </citation>
    <scope>NUCLEOTIDE SEQUENCE</scope>
    <source>
        <strain evidence="2">BECK_BY1</strain>
    </source>
</reference>
<gene>
    <name evidence="2" type="ORF">BECKTUN1418D_GA0071000_11281</name>
</gene>
<feature type="transmembrane region" description="Helical" evidence="1">
    <location>
        <begin position="12"/>
        <end position="31"/>
    </location>
</feature>
<accession>A0A451A3E7</accession>
<organism evidence="2">
    <name type="scientific">Candidatus Kentrum sp. TUN</name>
    <dbReference type="NCBI Taxonomy" id="2126343"/>
    <lineage>
        <taxon>Bacteria</taxon>
        <taxon>Pseudomonadati</taxon>
        <taxon>Pseudomonadota</taxon>
        <taxon>Gammaproteobacteria</taxon>
        <taxon>Candidatus Kentrum</taxon>
    </lineage>
</organism>
<keyword evidence="1" id="KW-0472">Membrane</keyword>
<dbReference type="EMBL" id="CAADFX010000128">
    <property type="protein sequence ID" value="VFK60554.1"/>
    <property type="molecule type" value="Genomic_DNA"/>
</dbReference>
<keyword evidence="1" id="KW-1133">Transmembrane helix</keyword>
<evidence type="ECO:0000313" key="2">
    <source>
        <dbReference type="EMBL" id="VFK60554.1"/>
    </source>
</evidence>
<proteinExistence type="predicted"/>
<dbReference type="AlphaFoldDB" id="A0A451A3E7"/>
<name>A0A451A3E7_9GAMM</name>
<feature type="transmembrane region" description="Helical" evidence="1">
    <location>
        <begin position="93"/>
        <end position="116"/>
    </location>
</feature>